<dbReference type="OrthoDB" id="5454640at2"/>
<sequence>MSVMTLQQFRSSPYRIPVLALVAIAALTLLVIMPLMNQTSRTEAENAQLATLIDMQKAFSPLVSTMKGDMGRLGKHTTLPAGTEVAPPSSLTEGLTALQQMATAASLRGVRFVPLAESVLGSNELVRLDGTMDGPLEAFRLFMLQATSQRWVTRVEQLEVTAGPQSPMYKVSVWIQVGGTTKGNGG</sequence>
<dbReference type="eggNOG" id="ENOG502ZF7E">
    <property type="taxonomic scope" value="Bacteria"/>
</dbReference>
<evidence type="ECO:0000313" key="2">
    <source>
        <dbReference type="Proteomes" id="UP000002194"/>
    </source>
</evidence>
<dbReference type="PATRIC" id="fig|882.5.peg.1193"/>
<proteinExistence type="predicted"/>
<dbReference type="EnsemblBacteria" id="AAS95753">
    <property type="protein sequence ID" value="AAS95753"/>
    <property type="gene ID" value="DVU_1275"/>
</dbReference>
<dbReference type="AlphaFoldDB" id="Q72CK8"/>
<reference evidence="1 2" key="1">
    <citation type="journal article" date="2004" name="Nat. Biotechnol.">
        <title>The genome sequence of the anaerobic, sulfate-reducing bacterium Desulfovibrio vulgaris Hildenborough.</title>
        <authorList>
            <person name="Heidelberg J.F."/>
            <person name="Seshadri R."/>
            <person name="Haveman S.A."/>
            <person name="Hemme C.L."/>
            <person name="Paulsen I.T."/>
            <person name="Kolonay J.F."/>
            <person name="Eisen J.A."/>
            <person name="Ward N."/>
            <person name="Methe B."/>
            <person name="Brinkac L.M."/>
            <person name="Daugherty S.C."/>
            <person name="Deboy R.T."/>
            <person name="Dodson R.J."/>
            <person name="Durkin A.S."/>
            <person name="Madupu R."/>
            <person name="Nelson W.C."/>
            <person name="Sullivan S.A."/>
            <person name="Fouts D."/>
            <person name="Haft D.H."/>
            <person name="Selengut J."/>
            <person name="Peterson J.D."/>
            <person name="Davidsen T.M."/>
            <person name="Zafar N."/>
            <person name="Zhou L."/>
            <person name="Radune D."/>
            <person name="Dimitrov G."/>
            <person name="Hance M."/>
            <person name="Tran K."/>
            <person name="Khouri H."/>
            <person name="Gill J."/>
            <person name="Utterback T.R."/>
            <person name="Feldblyum T.V."/>
            <person name="Wall J.D."/>
            <person name="Voordouw G."/>
            <person name="Fraser C.M."/>
        </authorList>
    </citation>
    <scope>NUCLEOTIDE SEQUENCE [LARGE SCALE GENOMIC DNA]</scope>
    <source>
        <strain evidence="2">ATCC 29579 / DSM 644 / NCIMB 8303 / VKM B-1760 / Hildenborough</strain>
    </source>
</reference>
<accession>Q72CK8</accession>
<dbReference type="KEGG" id="dvu:DVU_1275"/>
<evidence type="ECO:0000313" key="1">
    <source>
        <dbReference type="EMBL" id="AAS95753.1"/>
    </source>
</evidence>
<name>Q72CK8_NITV2</name>
<dbReference type="PaxDb" id="882-DVU_1275"/>
<dbReference type="Proteomes" id="UP000002194">
    <property type="component" value="Chromosome"/>
</dbReference>
<keyword evidence="2" id="KW-1185">Reference proteome</keyword>
<dbReference type="STRING" id="882.DVU_1275"/>
<dbReference type="HOGENOM" id="CLU_1486314_0_0_7"/>
<protein>
    <submittedName>
        <fullName evidence="1">Uncharacterized protein</fullName>
    </submittedName>
</protein>
<dbReference type="EMBL" id="AE017285">
    <property type="protein sequence ID" value="AAS95753.1"/>
    <property type="molecule type" value="Genomic_DNA"/>
</dbReference>
<gene>
    <name evidence="1" type="ordered locus">DVU_1275</name>
</gene>
<dbReference type="SMR" id="Q72CK8"/>
<organism evidence="1 2">
    <name type="scientific">Nitratidesulfovibrio vulgaris (strain ATCC 29579 / DSM 644 / CCUG 34227 / NCIMB 8303 / VKM B-1760 / Hildenborough)</name>
    <name type="common">Desulfovibrio vulgaris</name>
    <dbReference type="NCBI Taxonomy" id="882"/>
    <lineage>
        <taxon>Bacteria</taxon>
        <taxon>Pseudomonadati</taxon>
        <taxon>Thermodesulfobacteriota</taxon>
        <taxon>Desulfovibrionia</taxon>
        <taxon>Desulfovibrionales</taxon>
        <taxon>Desulfovibrionaceae</taxon>
        <taxon>Nitratidesulfovibrio</taxon>
    </lineage>
</organism>